<dbReference type="Gene3D" id="1.20.5.4130">
    <property type="match status" value="1"/>
</dbReference>
<evidence type="ECO:0000256" key="4">
    <source>
        <dbReference type="SAM" id="MobiDB-lite"/>
    </source>
</evidence>
<dbReference type="Gene3D" id="3.40.50.300">
    <property type="entry name" value="P-loop containing nucleotide triphosphate hydrolases"/>
    <property type="match status" value="1"/>
</dbReference>
<evidence type="ECO:0000259" key="5">
    <source>
        <dbReference type="Pfam" id="PF00931"/>
    </source>
</evidence>
<dbReference type="InterPro" id="IPR042197">
    <property type="entry name" value="Apaf_helical"/>
</dbReference>
<dbReference type="GO" id="GO:0043531">
    <property type="term" value="F:ADP binding"/>
    <property type="evidence" value="ECO:0007669"/>
    <property type="project" value="InterPro"/>
</dbReference>
<keyword evidence="1" id="KW-0677">Repeat</keyword>
<keyword evidence="10" id="KW-1185">Reference proteome</keyword>
<dbReference type="FunFam" id="1.10.10.10:FF:000322">
    <property type="entry name" value="Probable disease resistance protein At1g63360"/>
    <property type="match status" value="1"/>
</dbReference>
<feature type="domain" description="Disease resistance protein winged helix" evidence="7">
    <location>
        <begin position="436"/>
        <end position="507"/>
    </location>
</feature>
<dbReference type="FunFam" id="3.40.50.300:FF:001091">
    <property type="entry name" value="Probable disease resistance protein At1g61300"/>
    <property type="match status" value="1"/>
</dbReference>
<dbReference type="InterPro" id="IPR036388">
    <property type="entry name" value="WH-like_DNA-bd_sf"/>
</dbReference>
<evidence type="ECO:0000259" key="8">
    <source>
        <dbReference type="Pfam" id="PF23598"/>
    </source>
</evidence>
<dbReference type="Gene3D" id="1.10.8.430">
    <property type="entry name" value="Helical domain of apoptotic protease-activating factors"/>
    <property type="match status" value="1"/>
</dbReference>
<name>A0AAN7GGB9_9MYRT</name>
<organism evidence="9 10">
    <name type="scientific">Trapa incisa</name>
    <dbReference type="NCBI Taxonomy" id="236973"/>
    <lineage>
        <taxon>Eukaryota</taxon>
        <taxon>Viridiplantae</taxon>
        <taxon>Streptophyta</taxon>
        <taxon>Embryophyta</taxon>
        <taxon>Tracheophyta</taxon>
        <taxon>Spermatophyta</taxon>
        <taxon>Magnoliopsida</taxon>
        <taxon>eudicotyledons</taxon>
        <taxon>Gunneridae</taxon>
        <taxon>Pentapetalae</taxon>
        <taxon>rosids</taxon>
        <taxon>malvids</taxon>
        <taxon>Myrtales</taxon>
        <taxon>Lythraceae</taxon>
        <taxon>Trapa</taxon>
    </lineage>
</organism>
<dbReference type="InterPro" id="IPR002182">
    <property type="entry name" value="NB-ARC"/>
</dbReference>
<evidence type="ECO:0008006" key="11">
    <source>
        <dbReference type="Google" id="ProtNLM"/>
    </source>
</evidence>
<dbReference type="GO" id="GO:0098542">
    <property type="term" value="P:defense response to other organism"/>
    <property type="evidence" value="ECO:0007669"/>
    <property type="project" value="TreeGrafter"/>
</dbReference>
<keyword evidence="3" id="KW-0611">Plant defense</keyword>
<sequence>MAEGPVSYLLNKLSSLLENELQACSNIQQEVIHVRDELNRIKAFLRTADSLTEQDHEVRVWVEQIRDNAYCIEDILDELNLISVQDADQYTHQGLLSKVSGNLRSMKARYRIVCEFKRISSRIKSICEVTKRLRHKFNQSGCCDIDQNVSYEHRGDAVLAESADVVGVDEPKRQLVAWLTGGSMDREVVPIVGMGGLGKTTLAKQVYHDPAVKKNFQCRVQVTLSPSLHTEELLKDMLKQISRQLRKPTPRKAADTSNRDWLKMMIKSMLLNKRYLILLDDIWHVDKWDAVKYAFPNDKCGSRLMLTTRNIDVASASCLDFGGKVYELQPLSEEESWKLFCRKTFDGDDYSCPAQLEEISKFIMRKCEGLPLPIMAISGVLASRDTRKVGEWDLVRRCLRAEIEGDDRLRKINKVLSLSYDDLPYYLKSCFLYMSVFPEGHVIKRMRLIRLWVAEGFVEAKEGRTLEEAANDYLNELLNRSLLQVVKRATDGRVKLCRIHHLLQQIAIGKAKDQNFTARVDEETDSGSLSPVTARRLSIHGKFNPSGKILSCSRLRSLFTSGMDKQSAKAAVLCAPKLLTVLDMQAVPLRKFPVHVIDMYSLRYLSFRCSEVRSVPSSIGNLQNLETLDLKHTYVTELPVQIVKLQRLRHLLVYRYETRSFSQTKYGFKTLADVGRLQSLQKLCYIDAADERSSIILRGIGKLTQLRRLCIVRLKKEDGVHLCLSIAKLTNLCALSLYSLEKDEVLDLHDLASPPPSLQRVYLKGRLLALPHWIPGLSSLLKLHLRQCRLKDDPLLSLQNLPNLAHLELQEVCDWNVLRFHAKGFKKLKYLGLDEFPQLRSIHIEDGALPYLIRLTIQRCKLLQEVPWGVEHLTMIKLLEFFDVHDELVRKLKLEDQSEDYRRVAHVQEVRYGSSTDGGWEVKSLERISASSSHSREGESRSDLPPHCK</sequence>
<dbReference type="InterPro" id="IPR032675">
    <property type="entry name" value="LRR_dom_sf"/>
</dbReference>
<accession>A0AAN7GGB9</accession>
<dbReference type="InterPro" id="IPR044974">
    <property type="entry name" value="Disease_R_plants"/>
</dbReference>
<dbReference type="EMBL" id="JAXIOK010000023">
    <property type="protein sequence ID" value="KAK4743563.1"/>
    <property type="molecule type" value="Genomic_DNA"/>
</dbReference>
<proteinExistence type="predicted"/>
<feature type="domain" description="Disease resistance R13L4/SHOC-2-like LRR" evidence="8">
    <location>
        <begin position="555"/>
        <end position="902"/>
    </location>
</feature>
<dbReference type="PANTHER" id="PTHR23155">
    <property type="entry name" value="DISEASE RESISTANCE PROTEIN RP"/>
    <property type="match status" value="1"/>
</dbReference>
<evidence type="ECO:0000256" key="1">
    <source>
        <dbReference type="ARBA" id="ARBA00022737"/>
    </source>
</evidence>
<dbReference type="Gene3D" id="3.80.10.10">
    <property type="entry name" value="Ribonuclease Inhibitor"/>
    <property type="match status" value="1"/>
</dbReference>
<dbReference type="InterPro" id="IPR038005">
    <property type="entry name" value="RX-like_CC"/>
</dbReference>
<keyword evidence="2" id="KW-0547">Nucleotide-binding</keyword>
<evidence type="ECO:0000256" key="2">
    <source>
        <dbReference type="ARBA" id="ARBA00022741"/>
    </source>
</evidence>
<dbReference type="Pfam" id="PF00931">
    <property type="entry name" value="NB-ARC"/>
    <property type="match status" value="1"/>
</dbReference>
<gene>
    <name evidence="9" type="ORF">SAY87_001564</name>
</gene>
<feature type="compositionally biased region" description="Basic and acidic residues" evidence="4">
    <location>
        <begin position="934"/>
        <end position="949"/>
    </location>
</feature>
<reference evidence="9 10" key="1">
    <citation type="journal article" date="2023" name="Hortic Res">
        <title>Pangenome of water caltrop reveals structural variations and asymmetric subgenome divergence after allopolyploidization.</title>
        <authorList>
            <person name="Zhang X."/>
            <person name="Chen Y."/>
            <person name="Wang L."/>
            <person name="Yuan Y."/>
            <person name="Fang M."/>
            <person name="Shi L."/>
            <person name="Lu R."/>
            <person name="Comes H.P."/>
            <person name="Ma Y."/>
            <person name="Chen Y."/>
            <person name="Huang G."/>
            <person name="Zhou Y."/>
            <person name="Zheng Z."/>
            <person name="Qiu Y."/>
        </authorList>
    </citation>
    <scope>NUCLEOTIDE SEQUENCE [LARGE SCALE GENOMIC DNA]</scope>
    <source>
        <tissue evidence="9">Roots</tissue>
    </source>
</reference>
<dbReference type="InterPro" id="IPR041118">
    <property type="entry name" value="Rx_N"/>
</dbReference>
<evidence type="ECO:0000313" key="10">
    <source>
        <dbReference type="Proteomes" id="UP001345219"/>
    </source>
</evidence>
<feature type="region of interest" description="Disordered" evidence="4">
    <location>
        <begin position="927"/>
        <end position="949"/>
    </location>
</feature>
<feature type="domain" description="Disease resistance N-terminal" evidence="6">
    <location>
        <begin position="6"/>
        <end position="85"/>
    </location>
</feature>
<dbReference type="PRINTS" id="PR00364">
    <property type="entry name" value="DISEASERSIST"/>
</dbReference>
<evidence type="ECO:0000259" key="7">
    <source>
        <dbReference type="Pfam" id="PF23559"/>
    </source>
</evidence>
<comment type="caution">
    <text evidence="9">The sequence shown here is derived from an EMBL/GenBank/DDBJ whole genome shotgun (WGS) entry which is preliminary data.</text>
</comment>
<dbReference type="InterPro" id="IPR027417">
    <property type="entry name" value="P-loop_NTPase"/>
</dbReference>
<evidence type="ECO:0000259" key="6">
    <source>
        <dbReference type="Pfam" id="PF18052"/>
    </source>
</evidence>
<dbReference type="PANTHER" id="PTHR23155:SF1205">
    <property type="entry name" value="DISEASE RESISTANCE PROTEIN RPM1"/>
    <property type="match status" value="1"/>
</dbReference>
<dbReference type="InterPro" id="IPR058922">
    <property type="entry name" value="WHD_DRP"/>
</dbReference>
<protein>
    <recommendedName>
        <fullName evidence="11">Disease resistance protein RPM1-like</fullName>
    </recommendedName>
</protein>
<dbReference type="Gene3D" id="1.10.10.10">
    <property type="entry name" value="Winged helix-like DNA-binding domain superfamily/Winged helix DNA-binding domain"/>
    <property type="match status" value="1"/>
</dbReference>
<dbReference type="Pfam" id="PF23598">
    <property type="entry name" value="LRR_14"/>
    <property type="match status" value="1"/>
</dbReference>
<evidence type="ECO:0000313" key="9">
    <source>
        <dbReference type="EMBL" id="KAK4743563.1"/>
    </source>
</evidence>
<dbReference type="Pfam" id="PF23559">
    <property type="entry name" value="WHD_DRP"/>
    <property type="match status" value="1"/>
</dbReference>
<dbReference type="AlphaFoldDB" id="A0AAN7GGB9"/>
<dbReference type="Pfam" id="PF18052">
    <property type="entry name" value="Rx_N"/>
    <property type="match status" value="1"/>
</dbReference>
<dbReference type="CDD" id="cd14798">
    <property type="entry name" value="RX-CC_like"/>
    <property type="match status" value="1"/>
</dbReference>
<evidence type="ECO:0000256" key="3">
    <source>
        <dbReference type="ARBA" id="ARBA00022821"/>
    </source>
</evidence>
<dbReference type="Proteomes" id="UP001345219">
    <property type="component" value="Chromosome 1"/>
</dbReference>
<dbReference type="InterPro" id="IPR055414">
    <property type="entry name" value="LRR_R13L4/SHOC2-like"/>
</dbReference>
<feature type="domain" description="NB-ARC" evidence="5">
    <location>
        <begin position="170"/>
        <end position="348"/>
    </location>
</feature>
<dbReference type="SUPFAM" id="SSF52058">
    <property type="entry name" value="L domain-like"/>
    <property type="match status" value="1"/>
</dbReference>
<dbReference type="SUPFAM" id="SSF52540">
    <property type="entry name" value="P-loop containing nucleoside triphosphate hydrolases"/>
    <property type="match status" value="1"/>
</dbReference>